<dbReference type="InParanoid" id="J0WLS7"/>
<dbReference type="EMBL" id="JH688321">
    <property type="protein sequence ID" value="EJD33288.1"/>
    <property type="molecule type" value="Genomic_DNA"/>
</dbReference>
<feature type="region of interest" description="Disordered" evidence="1">
    <location>
        <begin position="859"/>
        <end position="893"/>
    </location>
</feature>
<protein>
    <submittedName>
        <fullName evidence="2">Uncharacterized protein</fullName>
    </submittedName>
</protein>
<dbReference type="AlphaFoldDB" id="J0WLS7"/>
<name>J0WLS7_AURST</name>
<reference evidence="3" key="1">
    <citation type="journal article" date="2012" name="Science">
        <title>The Paleozoic origin of enzymatic lignin decomposition reconstructed from 31 fungal genomes.</title>
        <authorList>
            <person name="Floudas D."/>
            <person name="Binder M."/>
            <person name="Riley R."/>
            <person name="Barry K."/>
            <person name="Blanchette R.A."/>
            <person name="Henrissat B."/>
            <person name="Martinez A.T."/>
            <person name="Otillar R."/>
            <person name="Spatafora J.W."/>
            <person name="Yadav J.S."/>
            <person name="Aerts A."/>
            <person name="Benoit I."/>
            <person name="Boyd A."/>
            <person name="Carlson A."/>
            <person name="Copeland A."/>
            <person name="Coutinho P.M."/>
            <person name="de Vries R.P."/>
            <person name="Ferreira P."/>
            <person name="Findley K."/>
            <person name="Foster B."/>
            <person name="Gaskell J."/>
            <person name="Glotzer D."/>
            <person name="Gorecki P."/>
            <person name="Heitman J."/>
            <person name="Hesse C."/>
            <person name="Hori C."/>
            <person name="Igarashi K."/>
            <person name="Jurgens J.A."/>
            <person name="Kallen N."/>
            <person name="Kersten P."/>
            <person name="Kohler A."/>
            <person name="Kuees U."/>
            <person name="Kumar T.K.A."/>
            <person name="Kuo A."/>
            <person name="LaButti K."/>
            <person name="Larrondo L.F."/>
            <person name="Lindquist E."/>
            <person name="Ling A."/>
            <person name="Lombard V."/>
            <person name="Lucas S."/>
            <person name="Lundell T."/>
            <person name="Martin R."/>
            <person name="McLaughlin D.J."/>
            <person name="Morgenstern I."/>
            <person name="Morin E."/>
            <person name="Murat C."/>
            <person name="Nagy L.G."/>
            <person name="Nolan M."/>
            <person name="Ohm R.A."/>
            <person name="Patyshakuliyeva A."/>
            <person name="Rokas A."/>
            <person name="Ruiz-Duenas F.J."/>
            <person name="Sabat G."/>
            <person name="Salamov A."/>
            <person name="Samejima M."/>
            <person name="Schmutz J."/>
            <person name="Slot J.C."/>
            <person name="St John F."/>
            <person name="Stenlid J."/>
            <person name="Sun H."/>
            <person name="Sun S."/>
            <person name="Syed K."/>
            <person name="Tsang A."/>
            <person name="Wiebenga A."/>
            <person name="Young D."/>
            <person name="Pisabarro A."/>
            <person name="Eastwood D.C."/>
            <person name="Martin F."/>
            <person name="Cullen D."/>
            <person name="Grigoriev I.V."/>
            <person name="Hibbett D.S."/>
        </authorList>
    </citation>
    <scope>NUCLEOTIDE SEQUENCE [LARGE SCALE GENOMIC DNA]</scope>
    <source>
        <strain evidence="3">TFB10046</strain>
    </source>
</reference>
<dbReference type="Proteomes" id="UP000006514">
    <property type="component" value="Unassembled WGS sequence"/>
</dbReference>
<dbReference type="KEGG" id="adl:AURDEDRAFT_131769"/>
<organism evidence="2 3">
    <name type="scientific">Auricularia subglabra (strain TFB-10046 / SS5)</name>
    <name type="common">White-rot fungus</name>
    <name type="synonym">Auricularia delicata (strain TFB10046)</name>
    <dbReference type="NCBI Taxonomy" id="717982"/>
    <lineage>
        <taxon>Eukaryota</taxon>
        <taxon>Fungi</taxon>
        <taxon>Dikarya</taxon>
        <taxon>Basidiomycota</taxon>
        <taxon>Agaricomycotina</taxon>
        <taxon>Agaricomycetes</taxon>
        <taxon>Auriculariales</taxon>
        <taxon>Auriculariaceae</taxon>
        <taxon>Auricularia</taxon>
    </lineage>
</organism>
<sequence>PNPGTSRLKGVAIRLHKFELAFGWAYRSYPSLDGNEGSKKFYQGPLSAQAQADEIVYVVKKGLAGRLKDVMSDDDNEFVRYAGDLLALARRLRMPDLVWDNLEVELVCAKFDHCASADPPHLECLLRARPVIAEHILRLNAKANTIILDRITSATTRLRNRDDYDERLLGTELAIQDLAMLRVILFSRHDPSRVVEFAEAIVDRLPGLLLIAEHDYRAYHQAVRRAACAVMLSSTLDNSPSKKAFAAYLLRLVRDQPCCDKEWTVPWTRNYEATVALAIAARLCTEDVCSHVKEALVGCWEHAEGQSRRTTKKSHTFCEARGMGYMGPGWQWAPELVWRRHRVHGAFARNLWAADTPAWHDLFGNNNIFRRKRSGMEHEVYRAIAQTQCRQPGWSTTAACDNRGTTRQVQSGNMGAVMPADVGLAARDSRGAVGAVEQVKRGVVVPSDVVHLVGEAVYEHWAEYPWTTTTEFFERKKGPAASSLWSLALVNHQALNVMRRLIFRKVVIGAGSAGFLELSWQPPTSTMIIQMPAKDAVTYMSILWARFPQLRCLAVRLALSGGTSADDFRCAVRLVVDFARAKKLSKLSIEMLQPRRPLAMYDWGGMDELDNIRLDQLRLVLDVFPLARFDMPWIPTVESLAISPNALTSALLGVTWPERQDALASVKTLTIAPVYPAATIFIDDDGDEPFPGGDHVFNLGAVARLLEPGRLPKLTHLKIEEAAIDRKDFDALASLRLLEHLELHPLWEFDLLDTSVHDLGFYRVVTGSIKEENICLSEEDHYARLFVTDILPHLSRLTTLHIGILVKQDAARAKAFWSLLDEKRPASLRVVGLGVCNMKLHHRYDTTTDTQVNIRDCPGQLEQLPNSKSETRSVAPALLRSSTKTLDAEDTSTMRPFPNEVFMKIADMLAGDALRPPTRGTQDLRTAVKRRAEARDALLRLRQTGRVLAPLAWEAMVRKVSVNTLNGRPVMGMNIGPLPTRTLLLVLDVKDSAWCTSTLASKYTALRSLSVLIPLTRPFAEQWFQTIYEDVSDHEWHHADIFARISALAVAQQLERLAITVTGGSAIEPSEVNIDTLRLDHFTSLKVLVLHMENVSLTGHLHKPTGSLREVWFCPNVATHLLHQDVLIGLAVTRLEVAYERWESHAALGTHQLDPFDMSRHWAVFMQHRRPARNMDGALVRGLRALEPSLQQLQILVLQGIVIRTADCELLARFTRL</sequence>
<evidence type="ECO:0000313" key="2">
    <source>
        <dbReference type="EMBL" id="EJD33288.1"/>
    </source>
</evidence>
<keyword evidence="3" id="KW-1185">Reference proteome</keyword>
<feature type="non-terminal residue" evidence="2">
    <location>
        <position position="1"/>
    </location>
</feature>
<evidence type="ECO:0000256" key="1">
    <source>
        <dbReference type="SAM" id="MobiDB-lite"/>
    </source>
</evidence>
<proteinExistence type="predicted"/>
<feature type="non-terminal residue" evidence="2">
    <location>
        <position position="1217"/>
    </location>
</feature>
<gene>
    <name evidence="2" type="ORF">AURDEDRAFT_131769</name>
</gene>
<accession>J0WLS7</accession>
<dbReference type="eggNOG" id="ENOG502S1H2">
    <property type="taxonomic scope" value="Eukaryota"/>
</dbReference>
<evidence type="ECO:0000313" key="3">
    <source>
        <dbReference type="Proteomes" id="UP000006514"/>
    </source>
</evidence>